<evidence type="ECO:0000313" key="3">
    <source>
        <dbReference type="Proteomes" id="UP000662747"/>
    </source>
</evidence>
<organism evidence="2 3">
    <name type="scientific">Pyxidicoccus parkwayensis</name>
    <dbReference type="NCBI Taxonomy" id="2813578"/>
    <lineage>
        <taxon>Bacteria</taxon>
        <taxon>Pseudomonadati</taxon>
        <taxon>Myxococcota</taxon>
        <taxon>Myxococcia</taxon>
        <taxon>Myxococcales</taxon>
        <taxon>Cystobacterineae</taxon>
        <taxon>Myxococcaceae</taxon>
        <taxon>Pyxidicoccus</taxon>
    </lineage>
</organism>
<protein>
    <recommendedName>
        <fullName evidence="4">Lipoprotein</fullName>
    </recommendedName>
</protein>
<evidence type="ECO:0000256" key="1">
    <source>
        <dbReference type="SAM" id="SignalP"/>
    </source>
</evidence>
<feature type="signal peptide" evidence="1">
    <location>
        <begin position="1"/>
        <end position="24"/>
    </location>
</feature>
<dbReference type="RefSeq" id="WP_206721833.1">
    <property type="nucleotide sequence ID" value="NZ_CP071090.1"/>
</dbReference>
<evidence type="ECO:0008006" key="4">
    <source>
        <dbReference type="Google" id="ProtNLM"/>
    </source>
</evidence>
<sequence length="507" mass="52872">MRKHPRASSSVVSLLLAALLGACAEDSLPLDRPKPTAFHPVEVPAKAELASTPGFADQAGGGVFATASGSLVRLRLDGSLGALEPHPGNTVAAGTIKAVFRLGPHSAVVEAQNGLFVAESGWLIAPSWRDALGAGVTATAQSADGAGWLAHSSGLYHLQEGTLTALKVNGNAITGITALAAAPVADGSPGVWFLQQEGKLSVAVPTGATTYQVREVSPPLEEGEVVESLTALGPAVGAPGELWLLTSQGLLRRAKEGWRRIDLGERPAQLLAAGRFLWVKSADSLLVFDADANNWGVATDLDTRELRFLAADEAGTAWVQLGGQSVAVSRAPVPRVTGLYQGMQVVEDGLVAHAVPPPGTPPESLYFQVDGVDVPTAGPLYSLGGSEADGTPKAYSLAGLEAGRHALAVVARFADGTEAKRSVPFEYQPVVAEALGWDKDIRPIHESRCAKCHTTSPGRPLNTYQLWKANAALITAAVRDKRMPADGPMDPQLITRIQRWAASGAKP</sequence>
<reference evidence="2 3" key="1">
    <citation type="submission" date="2021-02" db="EMBL/GenBank/DDBJ databases">
        <title>De Novo genome assembly of isolated myxobacteria.</title>
        <authorList>
            <person name="Stevens D.C."/>
        </authorList>
    </citation>
    <scope>NUCLEOTIDE SEQUENCE [LARGE SCALE GENOMIC DNA]</scope>
    <source>
        <strain evidence="3">SCPEA02</strain>
    </source>
</reference>
<dbReference type="Proteomes" id="UP000662747">
    <property type="component" value="Chromosome"/>
</dbReference>
<accession>A0ABX7NN15</accession>
<evidence type="ECO:0000313" key="2">
    <source>
        <dbReference type="EMBL" id="QSQ20252.1"/>
    </source>
</evidence>
<proteinExistence type="predicted"/>
<dbReference type="EMBL" id="CP071090">
    <property type="protein sequence ID" value="QSQ20252.1"/>
    <property type="molecule type" value="Genomic_DNA"/>
</dbReference>
<keyword evidence="3" id="KW-1185">Reference proteome</keyword>
<gene>
    <name evidence="2" type="ORF">JY651_34015</name>
</gene>
<feature type="chain" id="PRO_5045344322" description="Lipoprotein" evidence="1">
    <location>
        <begin position="25"/>
        <end position="507"/>
    </location>
</feature>
<dbReference type="PROSITE" id="PS51257">
    <property type="entry name" value="PROKAR_LIPOPROTEIN"/>
    <property type="match status" value="1"/>
</dbReference>
<keyword evidence="1" id="KW-0732">Signal</keyword>
<name>A0ABX7NN15_9BACT</name>